<dbReference type="KEGG" id="noj:EJ995_10450"/>
<name>A0A3S9MZP5_9FLAO</name>
<accession>A0A3S9MZP5</accession>
<feature type="repeat" description="TPR" evidence="1">
    <location>
        <begin position="288"/>
        <end position="321"/>
    </location>
</feature>
<dbReference type="SUPFAM" id="SSF48452">
    <property type="entry name" value="TPR-like"/>
    <property type="match status" value="1"/>
</dbReference>
<dbReference type="SMART" id="SM00028">
    <property type="entry name" value="TPR"/>
    <property type="match status" value="2"/>
</dbReference>
<evidence type="ECO:0000313" key="3">
    <source>
        <dbReference type="Proteomes" id="UP000279600"/>
    </source>
</evidence>
<dbReference type="Proteomes" id="UP000279600">
    <property type="component" value="Chromosome"/>
</dbReference>
<proteinExistence type="predicted"/>
<dbReference type="InterPro" id="IPR019734">
    <property type="entry name" value="TPR_rpt"/>
</dbReference>
<keyword evidence="1" id="KW-0802">TPR repeat</keyword>
<dbReference type="EMBL" id="CP034549">
    <property type="protein sequence ID" value="AZQ44637.1"/>
    <property type="molecule type" value="Genomic_DNA"/>
</dbReference>
<dbReference type="Pfam" id="PF00515">
    <property type="entry name" value="TPR_1"/>
    <property type="match status" value="1"/>
</dbReference>
<dbReference type="OrthoDB" id="1149028at2"/>
<dbReference type="PROSITE" id="PS50005">
    <property type="entry name" value="TPR"/>
    <property type="match status" value="1"/>
</dbReference>
<reference evidence="2 3" key="1">
    <citation type="submission" date="2018-12" db="EMBL/GenBank/DDBJ databases">
        <title>Complete genome of Nonlabens sp. MJ115.</title>
        <authorList>
            <person name="Choi H.S."/>
            <person name="Jung J."/>
        </authorList>
    </citation>
    <scope>NUCLEOTIDE SEQUENCE [LARGE SCALE GENOMIC DNA]</scope>
    <source>
        <strain evidence="2 3">MJ115</strain>
    </source>
</reference>
<evidence type="ECO:0000256" key="1">
    <source>
        <dbReference type="PROSITE-ProRule" id="PRU00339"/>
    </source>
</evidence>
<dbReference type="AlphaFoldDB" id="A0A3S9MZP5"/>
<gene>
    <name evidence="2" type="ORF">EJ995_10450</name>
</gene>
<dbReference type="InterPro" id="IPR011990">
    <property type="entry name" value="TPR-like_helical_dom_sf"/>
</dbReference>
<dbReference type="RefSeq" id="WP_126448269.1">
    <property type="nucleotide sequence ID" value="NZ_CP034549.1"/>
</dbReference>
<evidence type="ECO:0000313" key="2">
    <source>
        <dbReference type="EMBL" id="AZQ44637.1"/>
    </source>
</evidence>
<keyword evidence="3" id="KW-1185">Reference proteome</keyword>
<sequence length="391" mass="43234">MKIKLTVLFLAVAAIGFAQKKELKKVEKAVGKGKIADARSLFNEIDESSVEEDYRLKYDYYDAVLKIGNTASIKADEKDLMAAIETLNEVESKGYDDDQLGVYKQAAVNAVFKKAQDKLAADDKAGALEIVNYLLTQSPDNDRMRFNAANLAYQVQDFDGAKANYLVLFDKSYTGVTESIVATDVASGQTTRFPSKKSADLAVLSGSYKDVRMEKTPSDAGSIVTNLIWLTRNTEDLDAAKALFTQAESKYGNDDSFKIAKADIYLTLDMQDEYEAAVKNLSKEITDPTVFKNLAVAAASKENWDQAIDYYKKSIAIEPNDFFTQNNLATAYINKGNLETTTVDEQTELYTNATVHLEKVLELKPDLDSAKGTLISLYNALGMTEKAEKLK</sequence>
<dbReference type="Gene3D" id="1.25.40.10">
    <property type="entry name" value="Tetratricopeptide repeat domain"/>
    <property type="match status" value="1"/>
</dbReference>
<organism evidence="2 3">
    <name type="scientific">Nonlabens ponticola</name>
    <dbReference type="NCBI Taxonomy" id="2496866"/>
    <lineage>
        <taxon>Bacteria</taxon>
        <taxon>Pseudomonadati</taxon>
        <taxon>Bacteroidota</taxon>
        <taxon>Flavobacteriia</taxon>
        <taxon>Flavobacteriales</taxon>
        <taxon>Flavobacteriaceae</taxon>
        <taxon>Nonlabens</taxon>
    </lineage>
</organism>
<protein>
    <submittedName>
        <fullName evidence="2">Uncharacterized protein</fullName>
    </submittedName>
</protein>